<organism evidence="1">
    <name type="scientific">Burkholderia phage vB_BceM_CEP1</name>
    <dbReference type="NCBI Taxonomy" id="3113641"/>
    <lineage>
        <taxon>Viruses</taxon>
        <taxon>Duplodnaviria</taxon>
        <taxon>Heunggongvirae</taxon>
        <taxon>Uroviricota</taxon>
        <taxon>Caudoviricetes</taxon>
        <taxon>Peduoviridae</taxon>
        <taxon>Kisquattuordecimvirus</taxon>
    </lineage>
</organism>
<name>A0AAU0UTV1_9CAUD</name>
<proteinExistence type="predicted"/>
<evidence type="ECO:0000313" key="1">
    <source>
        <dbReference type="EMBL" id="WRQ13180.1"/>
    </source>
</evidence>
<sequence length="48" mass="5154">MRVAAVVLIFAALEIACASAWGVIADASDTCQIDDEKICVESIGWLER</sequence>
<dbReference type="EMBL" id="PP058116">
    <property type="protein sequence ID" value="WRQ13180.1"/>
    <property type="molecule type" value="Genomic_DNA"/>
</dbReference>
<reference evidence="1" key="1">
    <citation type="submission" date="2023-12" db="EMBL/GenBank/DDBJ databases">
        <title>Characterization of Burkholderia phage.</title>
        <authorList>
            <person name="Askoura M."/>
        </authorList>
    </citation>
    <scope>NUCLEOTIDE SEQUENCE</scope>
</reference>
<protein>
    <submittedName>
        <fullName evidence="1">Uncharacterized protein</fullName>
    </submittedName>
</protein>
<accession>A0AAU0UTV1</accession>